<sequence>MKKYQTIFFVFAIVPFLISGIIRHDREKAEYLELANKKQFDCVGQIQTNRELTGSAILINKNHILTAAHNLIENDIQVDTIDNNGMIFYANVPINHRIVNIDSVKFCINEIEYPISKIIIHPNYLKDFDAGEHDIAIIRLENPISDIKPAKINDQKNELNSKVVGVGYGGFGIGNKDGLTFANEKIAGQNVVDSIGGQKINGLYNFLYCDFDQPNTSDSNKMGSPEPLDLEYLCGAGDSGGGLFKKSGQNWALVGICKGSEFDHRQFQKTKHYGQIMRWTRVLPYKEWINKNCL</sequence>
<organism evidence="2 3">
    <name type="scientific">Flagellimonas pacifica</name>
    <dbReference type="NCBI Taxonomy" id="1247520"/>
    <lineage>
        <taxon>Bacteria</taxon>
        <taxon>Pseudomonadati</taxon>
        <taxon>Bacteroidota</taxon>
        <taxon>Flavobacteriia</taxon>
        <taxon>Flavobacteriales</taxon>
        <taxon>Flavobacteriaceae</taxon>
        <taxon>Flagellimonas</taxon>
    </lineage>
</organism>
<gene>
    <name evidence="2" type="ORF">SAMN06265377_2795</name>
</gene>
<dbReference type="OrthoDB" id="9813836at2"/>
<dbReference type="InterPro" id="IPR001314">
    <property type="entry name" value="Peptidase_S1A"/>
</dbReference>
<dbReference type="GO" id="GO:0006508">
    <property type="term" value="P:proteolysis"/>
    <property type="evidence" value="ECO:0007669"/>
    <property type="project" value="InterPro"/>
</dbReference>
<name>A0A285MUW2_9FLAO</name>
<dbReference type="GO" id="GO:0004252">
    <property type="term" value="F:serine-type endopeptidase activity"/>
    <property type="evidence" value="ECO:0007669"/>
    <property type="project" value="InterPro"/>
</dbReference>
<dbReference type="PRINTS" id="PR00722">
    <property type="entry name" value="CHYMOTRYPSIN"/>
</dbReference>
<dbReference type="AlphaFoldDB" id="A0A285MUW2"/>
<feature type="domain" description="Peptidase S1" evidence="1">
    <location>
        <begin position="17"/>
        <end position="294"/>
    </location>
</feature>
<dbReference type="InterPro" id="IPR051333">
    <property type="entry name" value="CLIP_Serine_Protease"/>
</dbReference>
<keyword evidence="3" id="KW-1185">Reference proteome</keyword>
<dbReference type="InterPro" id="IPR043504">
    <property type="entry name" value="Peptidase_S1_PA_chymotrypsin"/>
</dbReference>
<dbReference type="PANTHER" id="PTHR24260">
    <property type="match status" value="1"/>
</dbReference>
<dbReference type="Proteomes" id="UP000219048">
    <property type="component" value="Unassembled WGS sequence"/>
</dbReference>
<dbReference type="SUPFAM" id="SSF50494">
    <property type="entry name" value="Trypsin-like serine proteases"/>
    <property type="match status" value="1"/>
</dbReference>
<reference evidence="3" key="1">
    <citation type="submission" date="2017-09" db="EMBL/GenBank/DDBJ databases">
        <authorList>
            <person name="Varghese N."/>
            <person name="Submissions S."/>
        </authorList>
    </citation>
    <scope>NUCLEOTIDE SEQUENCE [LARGE SCALE GENOMIC DNA]</scope>
    <source>
        <strain evidence="3">DSM 25885</strain>
    </source>
</reference>
<dbReference type="PROSITE" id="PS50240">
    <property type="entry name" value="TRYPSIN_DOM"/>
    <property type="match status" value="1"/>
</dbReference>
<dbReference type="SMART" id="SM00020">
    <property type="entry name" value="Tryp_SPc"/>
    <property type="match status" value="1"/>
</dbReference>
<protein>
    <submittedName>
        <fullName evidence="2">Trypsin</fullName>
    </submittedName>
</protein>
<evidence type="ECO:0000259" key="1">
    <source>
        <dbReference type="PROSITE" id="PS50240"/>
    </source>
</evidence>
<dbReference type="RefSeq" id="WP_097046419.1">
    <property type="nucleotide sequence ID" value="NZ_OBEH01000004.1"/>
</dbReference>
<dbReference type="Pfam" id="PF00089">
    <property type="entry name" value="Trypsin"/>
    <property type="match status" value="1"/>
</dbReference>
<proteinExistence type="predicted"/>
<dbReference type="InterPro" id="IPR009003">
    <property type="entry name" value="Peptidase_S1_PA"/>
</dbReference>
<dbReference type="InterPro" id="IPR001254">
    <property type="entry name" value="Trypsin_dom"/>
</dbReference>
<evidence type="ECO:0000313" key="3">
    <source>
        <dbReference type="Proteomes" id="UP000219048"/>
    </source>
</evidence>
<evidence type="ECO:0000313" key="2">
    <source>
        <dbReference type="EMBL" id="SNZ00965.1"/>
    </source>
</evidence>
<dbReference type="Gene3D" id="2.40.10.10">
    <property type="entry name" value="Trypsin-like serine proteases"/>
    <property type="match status" value="1"/>
</dbReference>
<accession>A0A285MUW2</accession>
<dbReference type="EMBL" id="OBEH01000004">
    <property type="protein sequence ID" value="SNZ00965.1"/>
    <property type="molecule type" value="Genomic_DNA"/>
</dbReference>
<dbReference type="PANTHER" id="PTHR24260:SF136">
    <property type="entry name" value="GH08193P-RELATED"/>
    <property type="match status" value="1"/>
</dbReference>